<feature type="region of interest" description="N-terminal hotdog fold" evidence="5">
    <location>
        <begin position="1292"/>
        <end position="1424"/>
    </location>
</feature>
<evidence type="ECO:0000256" key="5">
    <source>
        <dbReference type="PROSITE-ProRule" id="PRU01363"/>
    </source>
</evidence>
<name>A0A093UWV0_TALMA</name>
<dbReference type="InterPro" id="IPR014031">
    <property type="entry name" value="Ketoacyl_synth_C"/>
</dbReference>
<dbReference type="Pfam" id="PF22621">
    <property type="entry name" value="CurL-like_PKS_C"/>
    <property type="match status" value="1"/>
</dbReference>
<dbReference type="NCBIfam" id="TIGR04532">
    <property type="entry name" value="PT_fungal_PKS"/>
    <property type="match status" value="1"/>
</dbReference>
<feature type="domain" description="PKS/mFAS DH" evidence="9">
    <location>
        <begin position="1292"/>
        <end position="1599"/>
    </location>
</feature>
<dbReference type="eggNOG" id="KOG1202">
    <property type="taxonomic scope" value="Eukaryota"/>
</dbReference>
<dbReference type="InterPro" id="IPR001227">
    <property type="entry name" value="Ac_transferase_dom_sf"/>
</dbReference>
<dbReference type="CDD" id="cd00833">
    <property type="entry name" value="PKS"/>
    <property type="match status" value="1"/>
</dbReference>
<dbReference type="EMBL" id="JPOX01000047">
    <property type="protein sequence ID" value="KFX42214.1"/>
    <property type="molecule type" value="Genomic_DNA"/>
</dbReference>
<dbReference type="SMART" id="SM00825">
    <property type="entry name" value="PKS_KS"/>
    <property type="match status" value="1"/>
</dbReference>
<dbReference type="SMART" id="SM00824">
    <property type="entry name" value="PKS_TE"/>
    <property type="match status" value="1"/>
</dbReference>
<dbReference type="Pfam" id="PF00550">
    <property type="entry name" value="PP-binding"/>
    <property type="match status" value="2"/>
</dbReference>
<keyword evidence="3" id="KW-0597">Phosphoprotein</keyword>
<dbReference type="InterPro" id="IPR020841">
    <property type="entry name" value="PKS_Beta-ketoAc_synthase_dom"/>
</dbReference>
<proteinExistence type="predicted"/>
<feature type="active site" description="Proton donor; for dehydratase activity" evidence="5">
    <location>
        <position position="1510"/>
    </location>
</feature>
<dbReference type="InterPro" id="IPR016036">
    <property type="entry name" value="Malonyl_transacylase_ACP-bd"/>
</dbReference>
<dbReference type="Pfam" id="PF00109">
    <property type="entry name" value="ketoacyl-synt"/>
    <property type="match status" value="1"/>
</dbReference>
<feature type="active site" description="Proton acceptor; for dehydratase activity" evidence="5">
    <location>
        <position position="1324"/>
    </location>
</feature>
<dbReference type="InterPro" id="IPR049551">
    <property type="entry name" value="PKS_DH_C"/>
</dbReference>
<dbReference type="PROSITE" id="PS52019">
    <property type="entry name" value="PKS_MFAS_DH"/>
    <property type="match status" value="1"/>
</dbReference>
<dbReference type="Gene3D" id="1.10.1200.10">
    <property type="entry name" value="ACP-like"/>
    <property type="match status" value="2"/>
</dbReference>
<dbReference type="PANTHER" id="PTHR43775">
    <property type="entry name" value="FATTY ACID SYNTHASE"/>
    <property type="match status" value="1"/>
</dbReference>
<dbReference type="PANTHER" id="PTHR43775:SF37">
    <property type="entry name" value="SI:DKEY-61P9.11"/>
    <property type="match status" value="1"/>
</dbReference>
<dbReference type="InterPro" id="IPR020806">
    <property type="entry name" value="PKS_PP-bd"/>
</dbReference>
<evidence type="ECO:0000256" key="4">
    <source>
        <dbReference type="ARBA" id="ARBA00022679"/>
    </source>
</evidence>
<dbReference type="Pfam" id="PF00698">
    <property type="entry name" value="Acyl_transf_1"/>
    <property type="match status" value="1"/>
</dbReference>
<feature type="region of interest" description="Disordered" evidence="6">
    <location>
        <begin position="1734"/>
        <end position="1764"/>
    </location>
</feature>
<feature type="domain" description="Carrier" evidence="7">
    <location>
        <begin position="1650"/>
        <end position="1727"/>
    </location>
</feature>
<comment type="pathway">
    <text evidence="1">Secondary metabolite biosynthesis.</text>
</comment>
<evidence type="ECO:0000313" key="10">
    <source>
        <dbReference type="EMBL" id="KFX42214.1"/>
    </source>
</evidence>
<dbReference type="Pfam" id="PF00975">
    <property type="entry name" value="Thioesterase"/>
    <property type="match status" value="1"/>
</dbReference>
<feature type="domain" description="Ketosynthase family 3 (KS3)" evidence="8">
    <location>
        <begin position="372"/>
        <end position="806"/>
    </location>
</feature>
<dbReference type="SUPFAM" id="SSF47336">
    <property type="entry name" value="ACP-like"/>
    <property type="match status" value="2"/>
</dbReference>
<dbReference type="Gene3D" id="3.40.47.10">
    <property type="match status" value="1"/>
</dbReference>
<dbReference type="InterPro" id="IPR049900">
    <property type="entry name" value="PKS_mFAS_DH"/>
</dbReference>
<dbReference type="InterPro" id="IPR016039">
    <property type="entry name" value="Thiolase-like"/>
</dbReference>
<dbReference type="Pfam" id="PF16073">
    <property type="entry name" value="SAT"/>
    <property type="match status" value="1"/>
</dbReference>
<dbReference type="PROSITE" id="PS00606">
    <property type="entry name" value="KS3_1"/>
    <property type="match status" value="1"/>
</dbReference>
<evidence type="ECO:0000256" key="6">
    <source>
        <dbReference type="SAM" id="MobiDB-lite"/>
    </source>
</evidence>
<dbReference type="FunFam" id="3.10.129.110:FF:000001">
    <property type="entry name" value="Sterigmatocystin biosynthesis polyketide synthase"/>
    <property type="match status" value="1"/>
</dbReference>
<dbReference type="SUPFAM" id="SSF55048">
    <property type="entry name" value="Probable ACP-binding domain of malonyl-CoA ACP transacylase"/>
    <property type="match status" value="1"/>
</dbReference>
<dbReference type="GO" id="GO:0044550">
    <property type="term" value="P:secondary metabolite biosynthetic process"/>
    <property type="evidence" value="ECO:0007669"/>
    <property type="project" value="TreeGrafter"/>
</dbReference>
<dbReference type="PROSITE" id="PS50075">
    <property type="entry name" value="CARRIER"/>
    <property type="match status" value="2"/>
</dbReference>
<dbReference type="GO" id="GO:0004312">
    <property type="term" value="F:fatty acid synthase activity"/>
    <property type="evidence" value="ECO:0007669"/>
    <property type="project" value="TreeGrafter"/>
</dbReference>
<reference key="1">
    <citation type="journal article" date="2014" name="PLoS Genet.">
        <title>Signature Gene Expression Reveals Novel Clues to the Molecular Mechanisms of Dimorphic Transition in Penicillium marneffei.</title>
        <authorList>
            <person name="Yang E."/>
            <person name="Wang G."/>
            <person name="Cai J."/>
            <person name="Woo P.C."/>
            <person name="Lau S.K."/>
            <person name="Yuen K.-Y."/>
            <person name="Chow W.-N."/>
            <person name="Lin X."/>
        </authorList>
    </citation>
    <scope>NUCLEOTIDE SEQUENCE [LARGE SCALE GENOMIC DNA]</scope>
    <source>
        <strain>PM1</strain>
    </source>
</reference>
<dbReference type="Gene3D" id="3.10.129.110">
    <property type="entry name" value="Polyketide synthase dehydratase"/>
    <property type="match status" value="1"/>
</dbReference>
<dbReference type="GO" id="GO:0004315">
    <property type="term" value="F:3-oxoacyl-[acyl-carrier-protein] synthase activity"/>
    <property type="evidence" value="ECO:0007669"/>
    <property type="project" value="InterPro"/>
</dbReference>
<comment type="caution">
    <text evidence="10">The sequence shown here is derived from an EMBL/GenBank/DDBJ whole genome shotgun (WGS) entry which is preliminary data.</text>
</comment>
<dbReference type="SUPFAM" id="SSF53901">
    <property type="entry name" value="Thiolase-like"/>
    <property type="match status" value="1"/>
</dbReference>
<dbReference type="GO" id="GO:0031177">
    <property type="term" value="F:phosphopantetheine binding"/>
    <property type="evidence" value="ECO:0007669"/>
    <property type="project" value="InterPro"/>
</dbReference>
<dbReference type="SMART" id="SM00827">
    <property type="entry name" value="PKS_AT"/>
    <property type="match status" value="1"/>
</dbReference>
<gene>
    <name evidence="10" type="ORF">GQ26_0470260</name>
</gene>
<sequence>MDILIYGDQTVDVCPFLDHLFKKKRTPLLQNFLERSKIVLQDEICRLSRTERVGIPQFSSLRGLVDEYQRRCPRVASLESALTCLAQLAHFIGLAEENPQYYIKKGSHIVGVCIGLLSASAIACSHSLVHLIPLAVETVRTAFRLGSCVGRMARLQEPVVHESKSWTSLVTGVDLQAVASAIHAFNRTQVELKQRLQNANKLYVSAVASNSTAVSGPPSVHGNFWEQFKKTQSFNHRDLPIYGPYHAPHLFTNVEDVLSEETLLLLDNFNQIRPVLEFTYSTSRELFEHSIGQILQESVDWNTLVKSCSSTIIDSACTSCRVLAFGAAATGNALCASLKGSVGDRVNLSLEDGSSWLHANHIAPHLASKPAGCNIAIVGMAGRFPNSADHEAYWDLLSQGLDVHRVIPPDRFDAAAHTDPSGNGRNKSHTPYGCFIEDAALFDPRFFSMSPREAKQTDPMQRLAIVTAYEAMESAGFVMNRTPSTQANRIGTFYGQTSDDWREINAAENIDTYFITGGVRAFGPGRINYHFGFSGPSFSIDTACSSSFAAIQLACTSLRAGDCDTVFAGGMNILTNPDIFAGLSKGQFLSKTGSCKTFDNDADGYCRGEGVATVILKRIEDAIADNDPILGVIRGTATNHSAEAVSITHPHAGAQQFLFQNIMDDLAVDPRLVDYVEMHGTGTQAGDGIEIQSVTDVFAPRGARRRAANQPLFIGSAKANIGHGEAVSGVSALIKSLLMFQKNLIPPHCGIKGTLNRTFPADLKERGVNIATLLTPFPVPQETRKKLIFINNFSAAGGNSAMLLEDAPDRVISGKDNRRFNVVTVSAKSLASFQGNLARLLSWVEGNTEIGLSDLAYTTTARRQHFIYRKAFSIDTMLNLRQSLQSYMNSKHIISPILKTSPNVVFMFTGQGAQYSTMGKRLFEESESFRKQLIHLDQIVLSEGLPSFLGAIDGSSEDALQKSPVVSQVATTCLQIALVDLWKSWGVVPSAVVGHSLGEYAALYGAGILSQVDAVLFVARRAYLLESLCTMNSHTMLAVKGLMSSDELLDITSTSEVEIACINSPIETVLAGPSDAIEEVSTRLAAKRSDLQVIKLKVPFAFHSAQVEPILEEFEKLAQSVVFHPPQVPVLSPCLSTTIDRPNVVDASYLRRHCRNTVDFIGAINTGIDSGVVTRDDLWLELGPHPVCSNLARSILGDITALPSLHKKEDAWKTVTSSMSRLYESGVSIAWNEFHHSVEKATRVLKLPSYAFDSKVFWLDYTNNWTLTKGSIDDNTTGTRNSSPAFSTSSIHRIVEEIVDANSAVVTAEADLHDPHLKAIITGHKVGGAPLFPSSINADMAYTLSKYAFERLHPGTEEFDVNICNMQSSSPLILDMTRKSQILQIKAEIVGNEKQAKITFQSKQDGKPVTKYAECVVYFEDPKMWAAEFKRSAYLVNARIRTLQAPNASIHKIHRGMAYKLFSALVDYSDTFRGMEEVRLDSENLEAIARIKFRTSSKDGTFLFNPYFIDNTCHISGFIMNATDAVDSTNQVYISHGWETMRFVRKPSIDKEYYSYVKMSFVSEHSTMVSGDVYVLEGTEIIGVFGGVRFQGVPRKLMPTLLGLESKSPSVSNTISEKPYTKNISAMTKNPTPKVNKPLQVASQAAAGAEPGVPMLSKALDILVSEIGCSMSELNDNVEFEDLGVDSLMSLSISSRLREELDIAVGGTLFIDYGSVGQLKAYLSQFEEATDNTGFTKSNVSSSVSSFMTPEDSESDSSVGSDEDDPIYVIRSTIAEEMGMDILEIHDSLDLSQIGMDSLMSLSILGTLREKTGTVFPPDFLIENTTIEQIKISLHINEPKKKPTGPSSNVMRIGTEDLDHEVQKPTSIKKTETFDLSSYPPAQVVLLSGNLKAAKRKLFVLPDGSGAAFSYAAIPPLDDETVVYGLNCPFMRTPDEFTIGVPAVTKIYIDAIKTRQPEGPYLLAGWSAGGVLAYEMTRQLIQRGEKVENLILIDSPYPIKLEALPPVFHQFCNEIGLLGDGKSKPPSWLLPHFRATVRELTAYSEILESTEIDTSDMPPTTLIWARDGVVKNPGDPKPTWEEGVRMPNSMEWLVKNRYNLGDNGWKLLVGKGKTRCVSMDGNHFTMMRDPLIGKRSLRLDRLRVILATMHHSGVPG</sequence>
<dbReference type="SMART" id="SM00823">
    <property type="entry name" value="PKS_PP"/>
    <property type="match status" value="2"/>
</dbReference>
<organism evidence="10">
    <name type="scientific">Talaromyces marneffei PM1</name>
    <dbReference type="NCBI Taxonomy" id="1077442"/>
    <lineage>
        <taxon>Eukaryota</taxon>
        <taxon>Fungi</taxon>
        <taxon>Dikarya</taxon>
        <taxon>Ascomycota</taxon>
        <taxon>Pezizomycotina</taxon>
        <taxon>Eurotiomycetes</taxon>
        <taxon>Eurotiomycetidae</taxon>
        <taxon>Eurotiales</taxon>
        <taxon>Trichocomaceae</taxon>
        <taxon>Talaromyces</taxon>
        <taxon>Talaromyces sect. Talaromyces</taxon>
    </lineage>
</organism>
<dbReference type="InterPro" id="IPR036736">
    <property type="entry name" value="ACP-like_sf"/>
</dbReference>
<dbReference type="InterPro" id="IPR032088">
    <property type="entry name" value="SAT"/>
</dbReference>
<dbReference type="InterPro" id="IPR016035">
    <property type="entry name" value="Acyl_Trfase/lysoPLipase"/>
</dbReference>
<dbReference type="InterPro" id="IPR018201">
    <property type="entry name" value="Ketoacyl_synth_AS"/>
</dbReference>
<dbReference type="HOGENOM" id="CLU_000022_6_0_1"/>
<feature type="domain" description="Carrier" evidence="7">
    <location>
        <begin position="1761"/>
        <end position="1838"/>
    </location>
</feature>
<evidence type="ECO:0000256" key="1">
    <source>
        <dbReference type="ARBA" id="ARBA00005179"/>
    </source>
</evidence>
<keyword evidence="4" id="KW-0808">Transferase</keyword>
<evidence type="ECO:0000259" key="9">
    <source>
        <dbReference type="PROSITE" id="PS52019"/>
    </source>
</evidence>
<evidence type="ECO:0000259" key="8">
    <source>
        <dbReference type="PROSITE" id="PS52004"/>
    </source>
</evidence>
<feature type="region of interest" description="C-terminal hotdog fold" evidence="5">
    <location>
        <begin position="1448"/>
        <end position="1599"/>
    </location>
</feature>
<dbReference type="InterPro" id="IPR030918">
    <property type="entry name" value="PT_fungal_PKS"/>
</dbReference>
<dbReference type="InterPro" id="IPR009081">
    <property type="entry name" value="PP-bd_ACP"/>
</dbReference>
<dbReference type="InterPro" id="IPR050091">
    <property type="entry name" value="PKS_NRPS_Biosynth_Enz"/>
</dbReference>
<accession>A0A093UWV0</accession>
<feature type="compositionally biased region" description="Acidic residues" evidence="6">
    <location>
        <begin position="1751"/>
        <end position="1764"/>
    </location>
</feature>
<dbReference type="Pfam" id="PF14765">
    <property type="entry name" value="PS-DH"/>
    <property type="match status" value="1"/>
</dbReference>
<dbReference type="InterPro" id="IPR001031">
    <property type="entry name" value="Thioesterase"/>
</dbReference>
<dbReference type="InterPro" id="IPR014030">
    <property type="entry name" value="Ketoacyl_synth_N"/>
</dbReference>
<dbReference type="PROSITE" id="PS52004">
    <property type="entry name" value="KS3_2"/>
    <property type="match status" value="1"/>
</dbReference>
<keyword evidence="2" id="KW-0596">Phosphopantetheine</keyword>
<dbReference type="InterPro" id="IPR014043">
    <property type="entry name" value="Acyl_transferase_dom"/>
</dbReference>
<dbReference type="Gene3D" id="3.40.366.10">
    <property type="entry name" value="Malonyl-Coenzyme A Acyl Carrier Protein, domain 2"/>
    <property type="match status" value="2"/>
</dbReference>
<dbReference type="InterPro" id="IPR020802">
    <property type="entry name" value="TesA-like"/>
</dbReference>
<evidence type="ECO:0000259" key="7">
    <source>
        <dbReference type="PROSITE" id="PS50075"/>
    </source>
</evidence>
<dbReference type="InterPro" id="IPR042104">
    <property type="entry name" value="PKS_dehydratase_sf"/>
</dbReference>
<evidence type="ECO:0000256" key="3">
    <source>
        <dbReference type="ARBA" id="ARBA00022553"/>
    </source>
</evidence>
<dbReference type="GO" id="GO:0006633">
    <property type="term" value="P:fatty acid biosynthetic process"/>
    <property type="evidence" value="ECO:0007669"/>
    <property type="project" value="InterPro"/>
</dbReference>
<dbReference type="Pfam" id="PF02801">
    <property type="entry name" value="Ketoacyl-synt_C"/>
    <property type="match status" value="1"/>
</dbReference>
<reference evidence="10" key="2">
    <citation type="journal article" date="2014" name="PLoS Genet.">
        <title>Signature gene expression reveals novel clues to the molecular mechanisms of dimorphic transition in Penicillium marneffei.</title>
        <authorList>
            <person name="Yang E."/>
            <person name="Wang G."/>
            <person name="Cai J."/>
            <person name="Woo P.C."/>
            <person name="Lau S.K."/>
            <person name="Yuen K.-Y."/>
            <person name="Chow W.-N."/>
            <person name="Lin X."/>
        </authorList>
    </citation>
    <scope>NUCLEOTIDE SEQUENCE</scope>
    <source>
        <strain evidence="10">PM1</strain>
    </source>
</reference>
<dbReference type="InterPro" id="IPR029058">
    <property type="entry name" value="AB_hydrolase_fold"/>
</dbReference>
<protein>
    <submittedName>
        <fullName evidence="10">Conidial yellow pigment biosynthesis polyketide synthase</fullName>
    </submittedName>
</protein>
<evidence type="ECO:0000256" key="2">
    <source>
        <dbReference type="ARBA" id="ARBA00022450"/>
    </source>
</evidence>
<dbReference type="SUPFAM" id="SSF52151">
    <property type="entry name" value="FabD/lysophospholipase-like"/>
    <property type="match status" value="1"/>
</dbReference>
<dbReference type="Gene3D" id="3.30.70.3290">
    <property type="match status" value="1"/>
</dbReference>
<dbReference type="Gene3D" id="3.40.50.1820">
    <property type="entry name" value="alpha/beta hydrolase"/>
    <property type="match status" value="1"/>
</dbReference>
<dbReference type="SUPFAM" id="SSF53474">
    <property type="entry name" value="alpha/beta-Hydrolases"/>
    <property type="match status" value="1"/>
</dbReference>